<dbReference type="InterPro" id="IPR021942">
    <property type="entry name" value="DUF3557"/>
</dbReference>
<gene>
    <name evidence="1" type="ORF">CAEBREN_18386</name>
</gene>
<dbReference type="PANTHER" id="PTHR31379">
    <property type="entry name" value="F-BOX C PROTEIN-RELATED-RELATED"/>
    <property type="match status" value="1"/>
</dbReference>
<accession>G0N499</accession>
<reference evidence="2" key="1">
    <citation type="submission" date="2011-07" db="EMBL/GenBank/DDBJ databases">
        <authorList>
            <consortium name="Caenorhabditis brenneri Sequencing and Analysis Consortium"/>
            <person name="Wilson R.K."/>
        </authorList>
    </citation>
    <scope>NUCLEOTIDE SEQUENCE [LARGE SCALE GENOMIC DNA]</scope>
    <source>
        <strain evidence="2">PB2801</strain>
    </source>
</reference>
<name>G0N499_CAEBE</name>
<dbReference type="AlphaFoldDB" id="G0N499"/>
<proteinExistence type="predicted"/>
<evidence type="ECO:0000313" key="2">
    <source>
        <dbReference type="Proteomes" id="UP000008068"/>
    </source>
</evidence>
<dbReference type="HOGENOM" id="CLU_681933_0_0_1"/>
<organism evidence="2">
    <name type="scientific">Caenorhabditis brenneri</name>
    <name type="common">Nematode worm</name>
    <dbReference type="NCBI Taxonomy" id="135651"/>
    <lineage>
        <taxon>Eukaryota</taxon>
        <taxon>Metazoa</taxon>
        <taxon>Ecdysozoa</taxon>
        <taxon>Nematoda</taxon>
        <taxon>Chromadorea</taxon>
        <taxon>Rhabditida</taxon>
        <taxon>Rhabditina</taxon>
        <taxon>Rhabditomorpha</taxon>
        <taxon>Rhabditoidea</taxon>
        <taxon>Rhabditidae</taxon>
        <taxon>Peloderinae</taxon>
        <taxon>Caenorhabditis</taxon>
    </lineage>
</organism>
<protein>
    <submittedName>
        <fullName evidence="1">Uncharacterized protein</fullName>
    </submittedName>
</protein>
<evidence type="ECO:0000313" key="1">
    <source>
        <dbReference type="EMBL" id="EGT52513.1"/>
    </source>
</evidence>
<sequence>MGLSSLCGECVLQFLDKNKRLELFDRCPQIRPIDRRVPIKMDYLSVENCTIQIDQATYQIGIVRHYLNNVIPPKWVRKAEATGGIQKDNGDIHTSIFEQDRVPSIKEKQEKEDAEKKLLELLPKLKEDNLMYIQKSLERKVKYLQKIVRDYKEQVAISNLKYNSYIQLRRDKYDYFKHEYVLYQFPIQNAVDYIVNLLFRGRKIHMEPFTLIGTNLSIWPEKLTICVPKLDYEIQFLDGNLVSIKFPIKDVCFENLLDLEFNATRDVIRFKFEVKEKDLKPEILKILNVVEKPESGLAKVIDDIKNIEKSLFFLKHQESHRSRITIKKIESRDLSPTGGDYSIEFKYESADNDDLRNVPRPNRARRHIFNN</sequence>
<dbReference type="Proteomes" id="UP000008068">
    <property type="component" value="Unassembled WGS sequence"/>
</dbReference>
<dbReference type="OrthoDB" id="5889481at2759"/>
<dbReference type="eggNOG" id="ENOG502TK27">
    <property type="taxonomic scope" value="Eukaryota"/>
</dbReference>
<dbReference type="EMBL" id="GL379837">
    <property type="protein sequence ID" value="EGT52513.1"/>
    <property type="molecule type" value="Genomic_DNA"/>
</dbReference>
<dbReference type="PANTHER" id="PTHR31379:SF1">
    <property type="entry name" value="F-BOX C PROTEIN-RELATED"/>
    <property type="match status" value="1"/>
</dbReference>
<dbReference type="InParanoid" id="G0N499"/>
<keyword evidence="2" id="KW-1185">Reference proteome</keyword>